<name>A0A1Q3BYS7_CEPFO</name>
<keyword evidence="2" id="KW-1185">Reference proteome</keyword>
<dbReference type="EMBL" id="BDDD01001081">
    <property type="protein sequence ID" value="GAV73174.1"/>
    <property type="molecule type" value="Genomic_DNA"/>
</dbReference>
<evidence type="ECO:0000313" key="1">
    <source>
        <dbReference type="EMBL" id="GAV73174.1"/>
    </source>
</evidence>
<gene>
    <name evidence="1" type="ORF">CFOL_v3_16661</name>
</gene>
<organism evidence="1 2">
    <name type="scientific">Cephalotus follicularis</name>
    <name type="common">Albany pitcher plant</name>
    <dbReference type="NCBI Taxonomy" id="3775"/>
    <lineage>
        <taxon>Eukaryota</taxon>
        <taxon>Viridiplantae</taxon>
        <taxon>Streptophyta</taxon>
        <taxon>Embryophyta</taxon>
        <taxon>Tracheophyta</taxon>
        <taxon>Spermatophyta</taxon>
        <taxon>Magnoliopsida</taxon>
        <taxon>eudicotyledons</taxon>
        <taxon>Gunneridae</taxon>
        <taxon>Pentapetalae</taxon>
        <taxon>rosids</taxon>
        <taxon>fabids</taxon>
        <taxon>Oxalidales</taxon>
        <taxon>Cephalotaceae</taxon>
        <taxon>Cephalotus</taxon>
    </lineage>
</organism>
<dbReference type="OrthoDB" id="1428943at2759"/>
<dbReference type="AlphaFoldDB" id="A0A1Q3BYS7"/>
<dbReference type="InParanoid" id="A0A1Q3BYS7"/>
<comment type="caution">
    <text evidence="1">The sequence shown here is derived from an EMBL/GenBank/DDBJ whole genome shotgun (WGS) entry which is preliminary data.</text>
</comment>
<dbReference type="Proteomes" id="UP000187406">
    <property type="component" value="Unassembled WGS sequence"/>
</dbReference>
<sequence length="100" mass="11958">MLRTIHIRLDHVEQNQQDSIENVTTQQESCHANNRSRNIDHHHHSISHRTMKLEVSCFNGTTVEGWIFTVEQFFDFYNTSEDQILRISYFHMDGPAREHY</sequence>
<protein>
    <submittedName>
        <fullName evidence="1">Uncharacterized protein</fullName>
    </submittedName>
</protein>
<reference evidence="2" key="1">
    <citation type="submission" date="2016-04" db="EMBL/GenBank/DDBJ databases">
        <title>Cephalotus genome sequencing.</title>
        <authorList>
            <person name="Fukushima K."/>
            <person name="Hasebe M."/>
            <person name="Fang X."/>
        </authorList>
    </citation>
    <scope>NUCLEOTIDE SEQUENCE [LARGE SCALE GENOMIC DNA]</scope>
    <source>
        <strain evidence="2">cv. St1</strain>
    </source>
</reference>
<evidence type="ECO:0000313" key="2">
    <source>
        <dbReference type="Proteomes" id="UP000187406"/>
    </source>
</evidence>
<proteinExistence type="predicted"/>
<accession>A0A1Q3BYS7</accession>